<feature type="compositionally biased region" description="Pro residues" evidence="1">
    <location>
        <begin position="220"/>
        <end position="229"/>
    </location>
</feature>
<feature type="compositionally biased region" description="Polar residues" evidence="1">
    <location>
        <begin position="864"/>
        <end position="881"/>
    </location>
</feature>
<feature type="compositionally biased region" description="Basic and acidic residues" evidence="1">
    <location>
        <begin position="703"/>
        <end position="725"/>
    </location>
</feature>
<evidence type="ECO:0000313" key="3">
    <source>
        <dbReference type="Proteomes" id="UP000012174"/>
    </source>
</evidence>
<feature type="region of interest" description="Disordered" evidence="1">
    <location>
        <begin position="355"/>
        <end position="386"/>
    </location>
</feature>
<dbReference type="OrthoDB" id="3439820at2759"/>
<protein>
    <submittedName>
        <fullName evidence="2">Uncharacterized protein</fullName>
    </submittedName>
</protein>
<feature type="compositionally biased region" description="Polar residues" evidence="1">
    <location>
        <begin position="72"/>
        <end position="87"/>
    </location>
</feature>
<feature type="region of interest" description="Disordered" evidence="1">
    <location>
        <begin position="500"/>
        <end position="573"/>
    </location>
</feature>
<feature type="compositionally biased region" description="Gly residues" evidence="1">
    <location>
        <begin position="369"/>
        <end position="385"/>
    </location>
</feature>
<dbReference type="EMBL" id="KB706008">
    <property type="protein sequence ID" value="EMR69823.1"/>
    <property type="molecule type" value="Genomic_DNA"/>
</dbReference>
<feature type="compositionally biased region" description="Polar residues" evidence="1">
    <location>
        <begin position="454"/>
        <end position="464"/>
    </location>
</feature>
<proteinExistence type="predicted"/>
<feature type="compositionally biased region" description="Polar residues" evidence="1">
    <location>
        <begin position="532"/>
        <end position="546"/>
    </location>
</feature>
<evidence type="ECO:0000313" key="2">
    <source>
        <dbReference type="EMBL" id="EMR69823.1"/>
    </source>
</evidence>
<feature type="compositionally biased region" description="Basic residues" evidence="1">
    <location>
        <begin position="136"/>
        <end position="151"/>
    </location>
</feature>
<sequence>MLPPPPSHAQQSRNTETEAETDSAYRDLGIDPDRLTVFNIARDCGKSRSGSWTKSKGKGKGKGTAEAKDGTKSNALFSNLAAATTTADLPVLRSGEGSDAGTGDRSSSVPAAPPMPSSSSTTTSPLGTRYPQLPRRSWRWNSKRSERHKKLATMTAPPPSRFVEDLVDDDNGNPNNSSSARKGKGKMPASSVDLGLDIDMGPSPQQHAHARLPMIEPTRRPPPPPPPKPRTTSELLQAREQVRLERRTLKESGDWLGVQGADPWTGEMDVLTPTNTVSTSSGSLPSANNNNNEMLSASGSTLDIRRLLDGIVGRRRAAERSCDRAREMEARSRGKMNEAREVRDRAKLAKIERRKEEEGWRVRRELMSGGSGSGGGGSVGGGGSAVGVRRWKQHRDQWSSIAEPNLSPIAQSVSSSANNINEPPPSSGAPPTDPVPNYSWPIQSPEAPRYGRTASGSEYHQRSQSTDTIIHNHMKNKTASDLEPQPQAAGRQTFIAKANSISGRIQDPGEASIPSPLRISDQDRREGHRQSNECPTNGAIATSSPLKSKEPMRRHSIHRKPISTKPGRLASRKESAIRIPLASSRSLDTQRNYVDEQLSRRNGLEVSPSEQQDLALNLKNGSSSVVDDDIRQVHADRRNNFKDVVVDIDAMSRNHSHRGVELLSGNTSTSNASQHTTRSLLAPSATRGRRFAFIPTTTTTGYAREHDHGHDQDHNQREYGTKENRAPTPPPWALRAFQVDALENTTTTSSEDQVTRTSSTPSPPRTLTTTIRTTPATTIATETTESEHTTAMTDEDVMMMVTWQPEKKNAASPKTSPGLRRISRPIPPRRSSLSCVAAPLGNVAGDRLDMMVPGLGQGRGRGTDITSTRPRLTHDPTSNGKEATARSVSLPVKEKLVVVVHFSEEGLAKANMEKEMFDRGKGSAETELEAETVVQGERVAPLDTKGVGQHPLGNVVPLTDDGNIEGNPNEAMKVNGSTDNIPTHPRTYGTRIPIRPQGLSEHIDDVVRESARTAVMMKGCAKQTTMTKNPANGRYHSADCQVDSSKPVVMTNPPHGAQRASPAHPQKGCNPVQKIEQKGDVTQGHGIDESKESGFSGKSKTRSGGRNGRDEYYHHRHRRLRNIRHRCRHRWLKGSSNKSNY</sequence>
<feature type="region of interest" description="Disordered" evidence="1">
    <location>
        <begin position="807"/>
        <end position="833"/>
    </location>
</feature>
<organism evidence="2 3">
    <name type="scientific">Eutypa lata (strain UCR-EL1)</name>
    <name type="common">Grapevine dieback disease fungus</name>
    <name type="synonym">Eutypa armeniacae</name>
    <dbReference type="NCBI Taxonomy" id="1287681"/>
    <lineage>
        <taxon>Eukaryota</taxon>
        <taxon>Fungi</taxon>
        <taxon>Dikarya</taxon>
        <taxon>Ascomycota</taxon>
        <taxon>Pezizomycotina</taxon>
        <taxon>Sordariomycetes</taxon>
        <taxon>Xylariomycetidae</taxon>
        <taxon>Xylariales</taxon>
        <taxon>Diatrypaceae</taxon>
        <taxon>Eutypa</taxon>
    </lineage>
</organism>
<feature type="compositionally biased region" description="Low complexity" evidence="1">
    <location>
        <begin position="755"/>
        <end position="783"/>
    </location>
</feature>
<feature type="compositionally biased region" description="Pro residues" evidence="1">
    <location>
        <begin position="422"/>
        <end position="434"/>
    </location>
</feature>
<name>M7SZ49_EUTLA</name>
<feature type="region of interest" description="Disordered" evidence="1">
    <location>
        <begin position="745"/>
        <end position="791"/>
    </location>
</feature>
<feature type="region of interest" description="Disordered" evidence="1">
    <location>
        <begin position="1044"/>
        <end position="1117"/>
    </location>
</feature>
<accession>M7SZ49</accession>
<dbReference type="eggNOG" id="ENOG502TDPX">
    <property type="taxonomic scope" value="Eukaryota"/>
</dbReference>
<keyword evidence="3" id="KW-1185">Reference proteome</keyword>
<feature type="compositionally biased region" description="Basic and acidic residues" evidence="1">
    <location>
        <begin position="23"/>
        <end position="34"/>
    </location>
</feature>
<dbReference type="KEGG" id="ela:UCREL1_3153"/>
<dbReference type="AlphaFoldDB" id="M7SZ49"/>
<evidence type="ECO:0000256" key="1">
    <source>
        <dbReference type="SAM" id="MobiDB-lite"/>
    </source>
</evidence>
<feature type="region of interest" description="Disordered" evidence="1">
    <location>
        <begin position="855"/>
        <end position="886"/>
    </location>
</feature>
<feature type="compositionally biased region" description="Polar residues" evidence="1">
    <location>
        <begin position="412"/>
        <end position="421"/>
    </location>
</feature>
<feature type="compositionally biased region" description="Basic and acidic residues" evidence="1">
    <location>
        <begin position="355"/>
        <end position="366"/>
    </location>
</feature>
<feature type="region of interest" description="Disordered" evidence="1">
    <location>
        <begin position="970"/>
        <end position="993"/>
    </location>
</feature>
<dbReference type="HOGENOM" id="CLU_277718_0_0_1"/>
<gene>
    <name evidence="2" type="ORF">UCREL1_3153</name>
</gene>
<reference evidence="3" key="1">
    <citation type="journal article" date="2013" name="Genome Announc.">
        <title>Draft genome sequence of the grapevine dieback fungus Eutypa lata UCR-EL1.</title>
        <authorList>
            <person name="Blanco-Ulate B."/>
            <person name="Rolshausen P.E."/>
            <person name="Cantu D."/>
        </authorList>
    </citation>
    <scope>NUCLEOTIDE SEQUENCE [LARGE SCALE GENOMIC DNA]</scope>
    <source>
        <strain evidence="3">UCR-EL1</strain>
    </source>
</reference>
<feature type="region of interest" description="Disordered" evidence="1">
    <location>
        <begin position="700"/>
        <end position="730"/>
    </location>
</feature>
<feature type="region of interest" description="Disordered" evidence="1">
    <location>
        <begin position="412"/>
        <end position="464"/>
    </location>
</feature>
<feature type="compositionally biased region" description="Basic and acidic residues" evidence="1">
    <location>
        <begin position="520"/>
        <end position="531"/>
    </location>
</feature>
<dbReference type="Proteomes" id="UP000012174">
    <property type="component" value="Unassembled WGS sequence"/>
</dbReference>
<feature type="region of interest" description="Disordered" evidence="1">
    <location>
        <begin position="1"/>
        <end position="235"/>
    </location>
</feature>